<comment type="catalytic activity">
    <reaction evidence="6">
        <text>tRNA(Met) + L-methionine + ATP = L-methionyl-tRNA(Met) + AMP + diphosphate</text>
        <dbReference type="Rhea" id="RHEA:13481"/>
        <dbReference type="Rhea" id="RHEA-COMP:9667"/>
        <dbReference type="Rhea" id="RHEA-COMP:9698"/>
        <dbReference type="ChEBI" id="CHEBI:30616"/>
        <dbReference type="ChEBI" id="CHEBI:33019"/>
        <dbReference type="ChEBI" id="CHEBI:57844"/>
        <dbReference type="ChEBI" id="CHEBI:78442"/>
        <dbReference type="ChEBI" id="CHEBI:78530"/>
        <dbReference type="ChEBI" id="CHEBI:456215"/>
        <dbReference type="EC" id="6.1.1.10"/>
    </reaction>
</comment>
<evidence type="ECO:0000256" key="6">
    <source>
        <dbReference type="ARBA" id="ARBA00047364"/>
    </source>
</evidence>
<evidence type="ECO:0000259" key="8">
    <source>
        <dbReference type="Pfam" id="PF09334"/>
    </source>
</evidence>
<evidence type="ECO:0000256" key="5">
    <source>
        <dbReference type="ARBA" id="ARBA00023146"/>
    </source>
</evidence>
<dbReference type="InterPro" id="IPR029038">
    <property type="entry name" value="MetRS_Zn"/>
</dbReference>
<dbReference type="GO" id="GO:0016874">
    <property type="term" value="F:ligase activity"/>
    <property type="evidence" value="ECO:0007669"/>
    <property type="project" value="UniProtKB-KW"/>
</dbReference>
<dbReference type="InterPro" id="IPR001412">
    <property type="entry name" value="aa-tRNA-synth_I_CS"/>
</dbReference>
<gene>
    <name evidence="9" type="ORF">ACFOYY_03625</name>
</gene>
<dbReference type="InterPro" id="IPR014729">
    <property type="entry name" value="Rossmann-like_a/b/a_fold"/>
</dbReference>
<evidence type="ECO:0000313" key="9">
    <source>
        <dbReference type="EMBL" id="MFC3979195.1"/>
    </source>
</evidence>
<evidence type="ECO:0000313" key="10">
    <source>
        <dbReference type="Proteomes" id="UP001595698"/>
    </source>
</evidence>
<dbReference type="Proteomes" id="UP001595698">
    <property type="component" value="Unassembled WGS sequence"/>
</dbReference>
<dbReference type="PROSITE" id="PS00178">
    <property type="entry name" value="AA_TRNA_LIGASE_I"/>
    <property type="match status" value="1"/>
</dbReference>
<dbReference type="InterPro" id="IPR015413">
    <property type="entry name" value="Methionyl/Leucyl_tRNA_Synth"/>
</dbReference>
<keyword evidence="4 7" id="KW-0648">Protein biosynthesis</keyword>
<name>A0ABV8EVH6_9ACTN</name>
<organism evidence="9 10">
    <name type="scientific">Streptosporangium jomthongense</name>
    <dbReference type="NCBI Taxonomy" id="1193683"/>
    <lineage>
        <taxon>Bacteria</taxon>
        <taxon>Bacillati</taxon>
        <taxon>Actinomycetota</taxon>
        <taxon>Actinomycetes</taxon>
        <taxon>Streptosporangiales</taxon>
        <taxon>Streptosporangiaceae</taxon>
        <taxon>Streptosporangium</taxon>
    </lineage>
</organism>
<comment type="caution">
    <text evidence="9">The sequence shown here is derived from an EMBL/GenBank/DDBJ whole genome shotgun (WGS) entry which is preliminary data.</text>
</comment>
<protein>
    <submittedName>
        <fullName evidence="9">Class I tRNA ligase family protein</fullName>
    </submittedName>
</protein>
<keyword evidence="1 7" id="KW-0436">Ligase</keyword>
<dbReference type="PANTHER" id="PTHR45765">
    <property type="entry name" value="METHIONINE--TRNA LIGASE"/>
    <property type="match status" value="1"/>
</dbReference>
<dbReference type="Gene3D" id="2.20.28.20">
    <property type="entry name" value="Methionyl-tRNA synthetase, Zn-domain"/>
    <property type="match status" value="1"/>
</dbReference>
<feature type="domain" description="Methionyl/Leucyl tRNA synthetase" evidence="8">
    <location>
        <begin position="28"/>
        <end position="257"/>
    </location>
</feature>
<keyword evidence="10" id="KW-1185">Reference proteome</keyword>
<evidence type="ECO:0000256" key="3">
    <source>
        <dbReference type="ARBA" id="ARBA00022840"/>
    </source>
</evidence>
<accession>A0ABV8EVH6</accession>
<sequence length="548" mass="60180">MTVPTEGLIRTSKTAHPRHYLLAPSEPTPNGRLHLGHIAGPFLRLDMLSRFLRMRGDLPLIITGSDVYEPYMTFKAVAEGRSEAEIAAEYDALIAEDLSAVDIGVDQFINPCEDPWRKVFEEEVDACVRRLRHRGAVVEQRERVPYSRSAARYIVGPWLTGGCPDCGSRVSSYFCETCGGHFRPENLLEPQGPDGAGPLEWREISSLFLRVAEPEPLRRRMAEMRVPPRFQEAVERFLAREGGTVRLSAPQQWGVALEGGVPGVPRTLFSYAGIFMFARLMGAVHGEMSGTGVNAFDPGSGVTTVTSFGIDNVIPTMVCIVGTALRHGDMKGYDRVLVNDFYQLEGEKFSTSRGHVIWSADIARAPRISADAVRYFLAGTRLEEGPESMEPRSFVEVNNTRLAGRLTSLVRAASAVSADVLPEPMGQDRLARLEELLRRQEAALDGLVIATADAVAAFDLWWRETPGEWGSASQAYWWLKGVAVLAFPIMPRLGRRLWESLGGTGEPRLAAFLEPTRPRASGGPGGFEPITLGDLVSVLPVSSRHVPA</sequence>
<dbReference type="Pfam" id="PF09334">
    <property type="entry name" value="tRNA-synt_1g"/>
    <property type="match status" value="2"/>
</dbReference>
<comment type="similarity">
    <text evidence="7">Belongs to the class-I aminoacyl-tRNA synthetase family.</text>
</comment>
<keyword evidence="5 7" id="KW-0030">Aminoacyl-tRNA synthetase</keyword>
<keyword evidence="3 7" id="KW-0067">ATP-binding</keyword>
<dbReference type="SUPFAM" id="SSF52374">
    <property type="entry name" value="Nucleotidylyl transferase"/>
    <property type="match status" value="1"/>
</dbReference>
<dbReference type="PANTHER" id="PTHR45765:SF1">
    <property type="entry name" value="METHIONINE--TRNA LIGASE, CYTOPLASMIC"/>
    <property type="match status" value="1"/>
</dbReference>
<dbReference type="EMBL" id="JBHSBC010000002">
    <property type="protein sequence ID" value="MFC3979195.1"/>
    <property type="molecule type" value="Genomic_DNA"/>
</dbReference>
<keyword evidence="2 7" id="KW-0547">Nucleotide-binding</keyword>
<evidence type="ECO:0000256" key="2">
    <source>
        <dbReference type="ARBA" id="ARBA00022741"/>
    </source>
</evidence>
<reference evidence="10" key="1">
    <citation type="journal article" date="2019" name="Int. J. Syst. Evol. Microbiol.">
        <title>The Global Catalogue of Microorganisms (GCM) 10K type strain sequencing project: providing services to taxonomists for standard genome sequencing and annotation.</title>
        <authorList>
            <consortium name="The Broad Institute Genomics Platform"/>
            <consortium name="The Broad Institute Genome Sequencing Center for Infectious Disease"/>
            <person name="Wu L."/>
            <person name="Ma J."/>
        </authorList>
    </citation>
    <scope>NUCLEOTIDE SEQUENCE [LARGE SCALE GENOMIC DNA]</scope>
    <source>
        <strain evidence="10">TBRC 7912</strain>
    </source>
</reference>
<feature type="domain" description="Methionyl/Leucyl tRNA synthetase" evidence="8">
    <location>
        <begin position="325"/>
        <end position="411"/>
    </location>
</feature>
<dbReference type="Gene3D" id="3.40.50.620">
    <property type="entry name" value="HUPs"/>
    <property type="match status" value="1"/>
</dbReference>
<dbReference type="RefSeq" id="WP_386187815.1">
    <property type="nucleotide sequence ID" value="NZ_JBHSBC010000002.1"/>
</dbReference>
<evidence type="ECO:0000256" key="1">
    <source>
        <dbReference type="ARBA" id="ARBA00022598"/>
    </source>
</evidence>
<evidence type="ECO:0000256" key="7">
    <source>
        <dbReference type="RuleBase" id="RU363039"/>
    </source>
</evidence>
<evidence type="ECO:0000256" key="4">
    <source>
        <dbReference type="ARBA" id="ARBA00022917"/>
    </source>
</evidence>
<proteinExistence type="inferred from homology"/>
<dbReference type="InterPro" id="IPR023458">
    <property type="entry name" value="Met-tRNA_ligase_1"/>
</dbReference>